<dbReference type="PANTHER" id="PTHR14226">
    <property type="entry name" value="NEUROPATHY TARGET ESTERASE/SWISS CHEESE D.MELANOGASTER"/>
    <property type="match status" value="1"/>
</dbReference>
<evidence type="ECO:0000256" key="2">
    <source>
        <dbReference type="ARBA" id="ARBA00022963"/>
    </source>
</evidence>
<dbReference type="RefSeq" id="WP_229669386.1">
    <property type="nucleotide sequence ID" value="NZ_BMOB01000012.1"/>
</dbReference>
<comment type="caution">
    <text evidence="6">The sequence shown here is derived from an EMBL/GenBank/DDBJ whole genome shotgun (WGS) entry which is preliminary data.</text>
</comment>
<dbReference type="GO" id="GO:0016787">
    <property type="term" value="F:hydrolase activity"/>
    <property type="evidence" value="ECO:0007669"/>
    <property type="project" value="UniProtKB-UniRule"/>
</dbReference>
<reference evidence="6" key="1">
    <citation type="journal article" date="2014" name="Int. J. Syst. Evol. Microbiol.">
        <title>Complete genome sequence of Corynebacterium casei LMG S-19264T (=DSM 44701T), isolated from a smear-ripened cheese.</title>
        <authorList>
            <consortium name="US DOE Joint Genome Institute (JGI-PGF)"/>
            <person name="Walter F."/>
            <person name="Albersmeier A."/>
            <person name="Kalinowski J."/>
            <person name="Ruckert C."/>
        </authorList>
    </citation>
    <scope>NUCLEOTIDE SEQUENCE</scope>
    <source>
        <strain evidence="6">JCM 13919</strain>
    </source>
</reference>
<protein>
    <submittedName>
        <fullName evidence="6">Membrane protein</fullName>
    </submittedName>
</protein>
<evidence type="ECO:0000313" key="7">
    <source>
        <dbReference type="Proteomes" id="UP000630149"/>
    </source>
</evidence>
<evidence type="ECO:0000313" key="6">
    <source>
        <dbReference type="EMBL" id="GGI91939.1"/>
    </source>
</evidence>
<dbReference type="InterPro" id="IPR021095">
    <property type="entry name" value="DUF3734"/>
</dbReference>
<proteinExistence type="predicted"/>
<dbReference type="PANTHER" id="PTHR14226:SF57">
    <property type="entry name" value="BLR7027 PROTEIN"/>
    <property type="match status" value="1"/>
</dbReference>
<feature type="short sequence motif" description="DGA/G" evidence="4">
    <location>
        <begin position="211"/>
        <end position="213"/>
    </location>
</feature>
<dbReference type="GO" id="GO:0016042">
    <property type="term" value="P:lipid catabolic process"/>
    <property type="evidence" value="ECO:0007669"/>
    <property type="project" value="UniProtKB-UniRule"/>
</dbReference>
<keyword evidence="2 4" id="KW-0442">Lipid degradation</keyword>
<feature type="active site" description="Proton acceptor" evidence="4">
    <location>
        <position position="211"/>
    </location>
</feature>
<dbReference type="CDD" id="cd07209">
    <property type="entry name" value="Pat_hypo_Ecoli_Z1214_like"/>
    <property type="match status" value="1"/>
</dbReference>
<gene>
    <name evidence="6" type="ORF">GCM10007966_20770</name>
</gene>
<accession>A0A917JXU2</accession>
<organism evidence="6 7">
    <name type="scientific">Legionella impletisoli</name>
    <dbReference type="NCBI Taxonomy" id="343510"/>
    <lineage>
        <taxon>Bacteria</taxon>
        <taxon>Pseudomonadati</taxon>
        <taxon>Pseudomonadota</taxon>
        <taxon>Gammaproteobacteria</taxon>
        <taxon>Legionellales</taxon>
        <taxon>Legionellaceae</taxon>
        <taxon>Legionella</taxon>
    </lineage>
</organism>
<dbReference type="InterPro" id="IPR050301">
    <property type="entry name" value="NTE"/>
</dbReference>
<dbReference type="Pfam" id="PF01734">
    <property type="entry name" value="Patatin"/>
    <property type="match status" value="1"/>
</dbReference>
<dbReference type="EMBL" id="BMOB01000012">
    <property type="protein sequence ID" value="GGI91939.1"/>
    <property type="molecule type" value="Genomic_DNA"/>
</dbReference>
<sequence>MPKTNKKKSSKEFDYIACCLQGGGSMGAYQVGVLEALQEANYFPDWFVGTSIGAINSAIAAGNPVNERIPQMRRFWEKIATPSFFDKLGLPDGIINRRIQHFLSSQSAVLFGQPGFFSPRWLSLLSAFEMPMLSYYDTTPLKETLEECIDFDRLNVEKKIRLSVGAVEVSSGAIHYFDSEKHHIGPEHIMASGALPPGFPPVKIDGKLYWDGGLSSNTPLSYVMMDHRPQALLCFMVHLFDSFGLDPLSMDDVEKRRKDIEYSSRFEKLLEMHHEIHSLRYKIHRLAKNVPKSKEDPEFLEKCLHDGWNKTVTLVRFLYAGDDDDLSSKDYEFSKQSICEHIEQGYADGKKGTEQSPWLKPVPPDIGIALHDMAESKKIGVKE</sequence>
<dbReference type="Gene3D" id="3.40.1090.10">
    <property type="entry name" value="Cytosolic phospholipase A2 catalytic domain"/>
    <property type="match status" value="2"/>
</dbReference>
<feature type="short sequence motif" description="GXSXG" evidence="4">
    <location>
        <begin position="49"/>
        <end position="53"/>
    </location>
</feature>
<reference evidence="6" key="2">
    <citation type="submission" date="2020-09" db="EMBL/GenBank/DDBJ databases">
        <authorList>
            <person name="Sun Q."/>
            <person name="Ohkuma M."/>
        </authorList>
    </citation>
    <scope>NUCLEOTIDE SEQUENCE</scope>
    <source>
        <strain evidence="6">JCM 13919</strain>
    </source>
</reference>
<feature type="domain" description="PNPLA" evidence="5">
    <location>
        <begin position="18"/>
        <end position="224"/>
    </location>
</feature>
<dbReference type="Proteomes" id="UP000630149">
    <property type="component" value="Unassembled WGS sequence"/>
</dbReference>
<name>A0A917JXU2_9GAMM</name>
<keyword evidence="3 4" id="KW-0443">Lipid metabolism</keyword>
<evidence type="ECO:0000256" key="3">
    <source>
        <dbReference type="ARBA" id="ARBA00023098"/>
    </source>
</evidence>
<dbReference type="InterPro" id="IPR002641">
    <property type="entry name" value="PNPLA_dom"/>
</dbReference>
<feature type="short sequence motif" description="GXGXXG" evidence="4">
    <location>
        <begin position="22"/>
        <end position="27"/>
    </location>
</feature>
<dbReference type="PROSITE" id="PS51635">
    <property type="entry name" value="PNPLA"/>
    <property type="match status" value="1"/>
</dbReference>
<keyword evidence="7" id="KW-1185">Reference proteome</keyword>
<dbReference type="Pfam" id="PF12536">
    <property type="entry name" value="DUF3734"/>
    <property type="match status" value="1"/>
</dbReference>
<feature type="active site" description="Nucleophile" evidence="4">
    <location>
        <position position="51"/>
    </location>
</feature>
<keyword evidence="1 4" id="KW-0378">Hydrolase</keyword>
<dbReference type="InterPro" id="IPR016035">
    <property type="entry name" value="Acyl_Trfase/lysoPLipase"/>
</dbReference>
<evidence type="ECO:0000256" key="4">
    <source>
        <dbReference type="PROSITE-ProRule" id="PRU01161"/>
    </source>
</evidence>
<evidence type="ECO:0000259" key="5">
    <source>
        <dbReference type="PROSITE" id="PS51635"/>
    </source>
</evidence>
<dbReference type="AlphaFoldDB" id="A0A917JXU2"/>
<evidence type="ECO:0000256" key="1">
    <source>
        <dbReference type="ARBA" id="ARBA00022801"/>
    </source>
</evidence>
<dbReference type="SUPFAM" id="SSF52151">
    <property type="entry name" value="FabD/lysophospholipase-like"/>
    <property type="match status" value="1"/>
</dbReference>